<dbReference type="Gene3D" id="3.40.50.300">
    <property type="entry name" value="P-loop containing nucleotide triphosphate hydrolases"/>
    <property type="match status" value="1"/>
</dbReference>
<name>A0A450SCS3_9GAMM</name>
<evidence type="ECO:0000313" key="1">
    <source>
        <dbReference type="EMBL" id="VFJ50164.1"/>
    </source>
</evidence>
<proteinExistence type="predicted"/>
<dbReference type="EMBL" id="CAADEW010000026">
    <property type="protein sequence ID" value="VFJ50164.1"/>
    <property type="molecule type" value="Genomic_DNA"/>
</dbReference>
<dbReference type="AlphaFoldDB" id="A0A450SCS3"/>
<reference evidence="1" key="1">
    <citation type="submission" date="2019-02" db="EMBL/GenBank/DDBJ databases">
        <authorList>
            <person name="Gruber-Vodicka R. H."/>
            <person name="Seah K. B. B."/>
        </authorList>
    </citation>
    <scope>NUCLEOTIDE SEQUENCE</scope>
    <source>
        <strain evidence="1">BECK_BZ15</strain>
    </source>
</reference>
<dbReference type="InterPro" id="IPR027417">
    <property type="entry name" value="P-loop_NTPase"/>
</dbReference>
<organism evidence="1">
    <name type="scientific">Candidatus Kentrum sp. FW</name>
    <dbReference type="NCBI Taxonomy" id="2126338"/>
    <lineage>
        <taxon>Bacteria</taxon>
        <taxon>Pseudomonadati</taxon>
        <taxon>Pseudomonadota</taxon>
        <taxon>Gammaproteobacteria</taxon>
        <taxon>Candidatus Kentrum</taxon>
    </lineage>
</organism>
<dbReference type="PANTHER" id="PTHR36451:SF1">
    <property type="entry name" value="OMEGA-HYDROXY-BETA-DIHYDROMENAQUINONE-9 SULFOTRANSFERASE STF3"/>
    <property type="match status" value="1"/>
</dbReference>
<dbReference type="Pfam" id="PF13469">
    <property type="entry name" value="Sulfotransfer_3"/>
    <property type="match status" value="1"/>
</dbReference>
<dbReference type="PANTHER" id="PTHR36451">
    <property type="entry name" value="PAPS-DEPENDENT SULFOTRANSFERASE STF3"/>
    <property type="match status" value="1"/>
</dbReference>
<accession>A0A450SCS3</accession>
<dbReference type="SUPFAM" id="SSF52540">
    <property type="entry name" value="P-loop containing nucleoside triphosphate hydrolases"/>
    <property type="match status" value="1"/>
</dbReference>
<gene>
    <name evidence="1" type="ORF">BECKFW1821A_GA0114235_102612</name>
</gene>
<protein>
    <submittedName>
        <fullName evidence="1">Sulfotransferase family protein</fullName>
    </submittedName>
</protein>
<sequence length="394" mass="45374">MSPKANISTNRFLSAYLDGDALLEKAMRQTGLSDFGGDTFREPFQILLKSLREEARLSVAGVVIMHNTMARLLTNRLLTEQAFADEPSMGDTPIERPLYVIGLPRTGTTLLHNLLACDPNARWLHLWEGLYPAPSPKSLENDPRILRSEEWTASFEKVAPLLPIAHKLQPRGPEECFWLMENTFTDLIFELRARVPGYSEWLIANEANADIYRYYRRQLQMLSNHCRGRHWVFKAPRHLPGLVGLLAVFPDACIVQTHRDATEVLPSLCSLCEILWSAVSDDVDKYAIGAHWLQRFGKIVEQTHKTYSIAKPGQILDIRYVDLMRDPIGTVRRIYDHHGYEYSPEFEIDMRGWLANNRQHKYGLHRYTLEEYGLNAAKLKRDLHDYQQAFGIVR</sequence>
<keyword evidence="1" id="KW-0808">Transferase</keyword>
<dbReference type="InterPro" id="IPR052736">
    <property type="entry name" value="Stf3_sulfotransferase"/>
</dbReference>
<dbReference type="GO" id="GO:0016740">
    <property type="term" value="F:transferase activity"/>
    <property type="evidence" value="ECO:0007669"/>
    <property type="project" value="UniProtKB-KW"/>
</dbReference>